<dbReference type="Gene3D" id="3.80.10.10">
    <property type="entry name" value="Ribonuclease Inhibitor"/>
    <property type="match status" value="1"/>
</dbReference>
<dbReference type="EMBL" id="PSQE01000008">
    <property type="protein sequence ID" value="RHN40549.1"/>
    <property type="molecule type" value="Genomic_DNA"/>
</dbReference>
<dbReference type="PANTHER" id="PTHR48063">
    <property type="entry name" value="LRR RECEPTOR-LIKE KINASE"/>
    <property type="match status" value="1"/>
</dbReference>
<dbReference type="Gramene" id="rna46711">
    <property type="protein sequence ID" value="RHN40549.1"/>
    <property type="gene ID" value="gene46711"/>
</dbReference>
<dbReference type="Pfam" id="PF13855">
    <property type="entry name" value="LRR_8"/>
    <property type="match status" value="2"/>
</dbReference>
<keyword evidence="11" id="KW-0808">Transferase</keyword>
<evidence type="ECO:0000256" key="2">
    <source>
        <dbReference type="ARBA" id="ARBA00009592"/>
    </source>
</evidence>
<keyword evidence="3" id="KW-0433">Leucine-rich repeat</keyword>
<comment type="caution">
    <text evidence="11">The sequence shown here is derived from an EMBL/GenBank/DDBJ whole genome shotgun (WGS) entry which is preliminary data.</text>
</comment>
<evidence type="ECO:0000256" key="1">
    <source>
        <dbReference type="ARBA" id="ARBA00004479"/>
    </source>
</evidence>
<dbReference type="InterPro" id="IPR032675">
    <property type="entry name" value="LRR_dom_sf"/>
</dbReference>
<keyword evidence="11" id="KW-0723">Serine/threonine-protein kinase</keyword>
<accession>A0A396GH56</accession>
<dbReference type="InterPro" id="IPR046956">
    <property type="entry name" value="RLP23-like"/>
</dbReference>
<dbReference type="Proteomes" id="UP000265566">
    <property type="component" value="Chromosome 8"/>
</dbReference>
<keyword evidence="11" id="KW-0418">Kinase</keyword>
<dbReference type="PRINTS" id="PR00019">
    <property type="entry name" value="LEURICHRPT"/>
</dbReference>
<evidence type="ECO:0000256" key="7">
    <source>
        <dbReference type="ARBA" id="ARBA00022989"/>
    </source>
</evidence>
<keyword evidence="9" id="KW-0675">Receptor</keyword>
<evidence type="ECO:0000256" key="8">
    <source>
        <dbReference type="ARBA" id="ARBA00023136"/>
    </source>
</evidence>
<keyword evidence="5" id="KW-0732">Signal</keyword>
<evidence type="ECO:0000313" key="12">
    <source>
        <dbReference type="Proteomes" id="UP000265566"/>
    </source>
</evidence>
<evidence type="ECO:0000256" key="9">
    <source>
        <dbReference type="ARBA" id="ARBA00023170"/>
    </source>
</evidence>
<comment type="subcellular location">
    <subcellularLocation>
        <location evidence="1">Membrane</location>
        <topology evidence="1">Single-pass type I membrane protein</topology>
    </subcellularLocation>
</comment>
<dbReference type="GO" id="GO:0016020">
    <property type="term" value="C:membrane"/>
    <property type="evidence" value="ECO:0007669"/>
    <property type="project" value="UniProtKB-SubCell"/>
</dbReference>
<dbReference type="PANTHER" id="PTHR48063:SF101">
    <property type="entry name" value="LRR RECEPTOR-LIKE SERINE_THREONINE-PROTEIN KINASE FLS2"/>
    <property type="match status" value="1"/>
</dbReference>
<protein>
    <submittedName>
        <fullName evidence="11">Putative non-specific serine/threonine protein kinase</fullName>
        <ecNumber evidence="11">2.7.11.1</ecNumber>
    </submittedName>
</protein>
<evidence type="ECO:0000256" key="5">
    <source>
        <dbReference type="ARBA" id="ARBA00022729"/>
    </source>
</evidence>
<dbReference type="Pfam" id="PF00560">
    <property type="entry name" value="LRR_1"/>
    <property type="match status" value="1"/>
</dbReference>
<proteinExistence type="inferred from homology"/>
<comment type="similarity">
    <text evidence="2">Belongs to the RLP family.</text>
</comment>
<dbReference type="GO" id="GO:0004674">
    <property type="term" value="F:protein serine/threonine kinase activity"/>
    <property type="evidence" value="ECO:0007669"/>
    <property type="project" value="UniProtKB-KW"/>
</dbReference>
<evidence type="ECO:0000256" key="6">
    <source>
        <dbReference type="ARBA" id="ARBA00022737"/>
    </source>
</evidence>
<keyword evidence="7" id="KW-1133">Transmembrane helix</keyword>
<sequence>MLLNSEVIWLKGNGLKGGLPTLTSNVNILGISDNYLFGSLAPLLCNKKMNSKSNLQYLNIFNNSLSQVTDCWKNWKSLVHVDIGRNNLTGVIPHSMGSLLNIFSLHLDHNNFHGEIPLSLKNCKKMMILNLGENKFSRSIPNWIGHDVKALRLRSNEFRGEHLGIQFLLTLSLQIKGNELYYKDYAHVIDLSNNHLFGKIPLEVCKLATLQSLNLSHNQLMGTIPKEIGNMKQLESLNFSNNTLSGEIPKSMSALTFLEALNLSFNNLEGQIPLGTQLQSFNDISYMGNPKTLWSSTDQEMQLRQSMCW</sequence>
<keyword evidence="6" id="KW-0677">Repeat</keyword>
<evidence type="ECO:0000256" key="10">
    <source>
        <dbReference type="ARBA" id="ARBA00023180"/>
    </source>
</evidence>
<dbReference type="AlphaFoldDB" id="A0A396GH56"/>
<organism evidence="11 12">
    <name type="scientific">Medicago truncatula</name>
    <name type="common">Barrel medic</name>
    <name type="synonym">Medicago tribuloides</name>
    <dbReference type="NCBI Taxonomy" id="3880"/>
    <lineage>
        <taxon>Eukaryota</taxon>
        <taxon>Viridiplantae</taxon>
        <taxon>Streptophyta</taxon>
        <taxon>Embryophyta</taxon>
        <taxon>Tracheophyta</taxon>
        <taxon>Spermatophyta</taxon>
        <taxon>Magnoliopsida</taxon>
        <taxon>eudicotyledons</taxon>
        <taxon>Gunneridae</taxon>
        <taxon>Pentapetalae</taxon>
        <taxon>rosids</taxon>
        <taxon>fabids</taxon>
        <taxon>Fabales</taxon>
        <taxon>Fabaceae</taxon>
        <taxon>Papilionoideae</taxon>
        <taxon>50 kb inversion clade</taxon>
        <taxon>NPAAA clade</taxon>
        <taxon>Hologalegina</taxon>
        <taxon>IRL clade</taxon>
        <taxon>Trifolieae</taxon>
        <taxon>Medicago</taxon>
    </lineage>
</organism>
<keyword evidence="10" id="KW-0325">Glycoprotein</keyword>
<reference evidence="12" key="1">
    <citation type="journal article" date="2018" name="Nat. Plants">
        <title>Whole-genome landscape of Medicago truncatula symbiotic genes.</title>
        <authorList>
            <person name="Pecrix Y."/>
            <person name="Staton S.E."/>
            <person name="Sallet E."/>
            <person name="Lelandais-Briere C."/>
            <person name="Moreau S."/>
            <person name="Carrere S."/>
            <person name="Blein T."/>
            <person name="Jardinaud M.F."/>
            <person name="Latrasse D."/>
            <person name="Zouine M."/>
            <person name="Zahm M."/>
            <person name="Kreplak J."/>
            <person name="Mayjonade B."/>
            <person name="Satge C."/>
            <person name="Perez M."/>
            <person name="Cauet S."/>
            <person name="Marande W."/>
            <person name="Chantry-Darmon C."/>
            <person name="Lopez-Roques C."/>
            <person name="Bouchez O."/>
            <person name="Berard A."/>
            <person name="Debelle F."/>
            <person name="Munos S."/>
            <person name="Bendahmane A."/>
            <person name="Berges H."/>
            <person name="Niebel A."/>
            <person name="Buitink J."/>
            <person name="Frugier F."/>
            <person name="Benhamed M."/>
            <person name="Crespi M."/>
            <person name="Gouzy J."/>
            <person name="Gamas P."/>
        </authorList>
    </citation>
    <scope>NUCLEOTIDE SEQUENCE [LARGE SCALE GENOMIC DNA]</scope>
    <source>
        <strain evidence="12">cv. Jemalong A17</strain>
    </source>
</reference>
<evidence type="ECO:0000256" key="4">
    <source>
        <dbReference type="ARBA" id="ARBA00022692"/>
    </source>
</evidence>
<dbReference type="SUPFAM" id="SSF52058">
    <property type="entry name" value="L domain-like"/>
    <property type="match status" value="1"/>
</dbReference>
<name>A0A396GH56_MEDTR</name>
<dbReference type="FunFam" id="3.80.10.10:FF:000041">
    <property type="entry name" value="LRR receptor-like serine/threonine-protein kinase ERECTA"/>
    <property type="match status" value="1"/>
</dbReference>
<dbReference type="FunFam" id="3.80.10.10:FF:000111">
    <property type="entry name" value="LRR receptor-like serine/threonine-protein kinase ERECTA"/>
    <property type="match status" value="1"/>
</dbReference>
<keyword evidence="4" id="KW-0812">Transmembrane</keyword>
<evidence type="ECO:0000313" key="11">
    <source>
        <dbReference type="EMBL" id="RHN40549.1"/>
    </source>
</evidence>
<keyword evidence="8" id="KW-0472">Membrane</keyword>
<evidence type="ECO:0000256" key="3">
    <source>
        <dbReference type="ARBA" id="ARBA00022614"/>
    </source>
</evidence>
<dbReference type="InterPro" id="IPR001611">
    <property type="entry name" value="Leu-rich_rpt"/>
</dbReference>
<dbReference type="EC" id="2.7.11.1" evidence="11"/>
<gene>
    <name evidence="11" type="ORF">MtrunA17_Chr8g0355911</name>
</gene>